<comment type="caution">
    <text evidence="1">The sequence shown here is derived from an EMBL/GenBank/DDBJ whole genome shotgun (WGS) entry which is preliminary data.</text>
</comment>
<dbReference type="EMBL" id="QUAH01000002">
    <property type="protein sequence ID" value="RFT16689.1"/>
    <property type="molecule type" value="Genomic_DNA"/>
</dbReference>
<evidence type="ECO:0000313" key="2">
    <source>
        <dbReference type="Proteomes" id="UP000257323"/>
    </source>
</evidence>
<organism evidence="1 2">
    <name type="scientific">Candidatus Saccharicenans subterraneus</name>
    <dbReference type="NCBI Taxonomy" id="2508984"/>
    <lineage>
        <taxon>Bacteria</taxon>
        <taxon>Candidatus Aminicenantota</taxon>
        <taxon>Candidatus Aminicenantia</taxon>
        <taxon>Candidatus Aminicenantales</taxon>
        <taxon>Candidatus Saccharicenantaceae</taxon>
        <taxon>Candidatus Saccharicenans</taxon>
    </lineage>
</organism>
<proteinExistence type="predicted"/>
<name>A0A3E2BPN5_9BACT</name>
<accession>A0A3E2BPN5</accession>
<gene>
    <name evidence="1" type="ORF">OP8BY_1302</name>
</gene>
<evidence type="ECO:0000313" key="1">
    <source>
        <dbReference type="EMBL" id="RFT16689.1"/>
    </source>
</evidence>
<sequence length="37" mass="4239">MPVLFYCQVLLIPRYYLVRGDLVPRVLPLPVTRPGAI</sequence>
<dbReference type="Proteomes" id="UP000257323">
    <property type="component" value="Unassembled WGS sequence"/>
</dbReference>
<protein>
    <submittedName>
        <fullName evidence="1">Uncharacterized protein</fullName>
    </submittedName>
</protein>
<reference evidence="1 2" key="1">
    <citation type="submission" date="2018-08" db="EMBL/GenBank/DDBJ databases">
        <title>Genome analysis of the thermophilic bacterium of the candidate phylum Aminicenantes from deep subsurface aquifer revealed its physiology and ecological role.</title>
        <authorList>
            <person name="Kadnikov V.V."/>
            <person name="Mardanov A.V."/>
            <person name="Beletsky A.V."/>
            <person name="Karnachuk O.V."/>
            <person name="Ravin N.V."/>
        </authorList>
    </citation>
    <scope>NUCLEOTIDE SEQUENCE [LARGE SCALE GENOMIC DNA]</scope>
    <source>
        <strain evidence="1">BY38</strain>
    </source>
</reference>
<dbReference type="AlphaFoldDB" id="A0A3E2BPN5"/>